<feature type="chain" id="PRO_5025447503" description="Knottin scorpion toxin-like domain-containing protein" evidence="1">
    <location>
        <begin position="29"/>
        <end position="86"/>
    </location>
</feature>
<protein>
    <recommendedName>
        <fullName evidence="4">Knottin scorpion toxin-like domain-containing protein</fullName>
    </recommendedName>
</protein>
<name>A0A6B9V463_ARAHY</name>
<dbReference type="SMR" id="A0A6B9V463"/>
<reference evidence="2 3" key="1">
    <citation type="submission" date="2020-01" db="EMBL/GenBank/DDBJ databases">
        <title>Genome sequence of Arachis hypogaea, cultivar Shitouqi.</title>
        <authorList>
            <person name="Zhuang W."/>
            <person name="Chen H."/>
            <person name="Varshney R."/>
            <person name="Wang D."/>
            <person name="Ming R."/>
        </authorList>
    </citation>
    <scope>NUCLEOTIDE SEQUENCE [LARGE SCALE GENOMIC DNA]</scope>
    <source>
        <tissue evidence="2">Young leaf</tissue>
    </source>
</reference>
<evidence type="ECO:0000313" key="3">
    <source>
        <dbReference type="Proteomes" id="UP000464620"/>
    </source>
</evidence>
<evidence type="ECO:0000256" key="1">
    <source>
        <dbReference type="SAM" id="SignalP"/>
    </source>
</evidence>
<dbReference type="AlphaFoldDB" id="A0A6B9V463"/>
<sequence>MVKLSLGKHFFLLILVSVVAMRSQVTEGKWCRTEFWLPSICNEKGTSDHDKCLEECDQKYGFMSILGRCNYNSLCSCVYKCVNDDH</sequence>
<organism evidence="2 3">
    <name type="scientific">Arachis hypogaea</name>
    <name type="common">Peanut</name>
    <dbReference type="NCBI Taxonomy" id="3818"/>
    <lineage>
        <taxon>Eukaryota</taxon>
        <taxon>Viridiplantae</taxon>
        <taxon>Streptophyta</taxon>
        <taxon>Embryophyta</taxon>
        <taxon>Tracheophyta</taxon>
        <taxon>Spermatophyta</taxon>
        <taxon>Magnoliopsida</taxon>
        <taxon>eudicotyledons</taxon>
        <taxon>Gunneridae</taxon>
        <taxon>Pentapetalae</taxon>
        <taxon>rosids</taxon>
        <taxon>fabids</taxon>
        <taxon>Fabales</taxon>
        <taxon>Fabaceae</taxon>
        <taxon>Papilionoideae</taxon>
        <taxon>50 kb inversion clade</taxon>
        <taxon>dalbergioids sensu lato</taxon>
        <taxon>Dalbergieae</taxon>
        <taxon>Pterocarpus clade</taxon>
        <taxon>Arachis</taxon>
    </lineage>
</organism>
<dbReference type="EMBL" id="CP031001">
    <property type="protein sequence ID" value="QHN75805.1"/>
    <property type="molecule type" value="Genomic_DNA"/>
</dbReference>
<keyword evidence="1" id="KW-0732">Signal</keyword>
<accession>A0A6B9V463</accession>
<dbReference type="Gramene" id="arahy.Tifrunner.gnm2.ann2.Ah19g042700.1">
    <property type="protein sequence ID" value="arahy.Tifrunner.gnm2.ann2.Ah19g042700.1-CDS"/>
    <property type="gene ID" value="arahy.Tifrunner.gnm2.ann2.Ah19g042700"/>
</dbReference>
<evidence type="ECO:0000313" key="2">
    <source>
        <dbReference type="EMBL" id="QHN75805.1"/>
    </source>
</evidence>
<dbReference type="Proteomes" id="UP000464620">
    <property type="component" value="Chromosome B09"/>
</dbReference>
<proteinExistence type="predicted"/>
<evidence type="ECO:0008006" key="4">
    <source>
        <dbReference type="Google" id="ProtNLM"/>
    </source>
</evidence>
<feature type="signal peptide" evidence="1">
    <location>
        <begin position="1"/>
        <end position="28"/>
    </location>
</feature>
<gene>
    <name evidence="2" type="ORF">DS421_19g638460</name>
</gene>